<feature type="domain" description="Leucine-binding protein" evidence="3">
    <location>
        <begin position="24"/>
        <end position="360"/>
    </location>
</feature>
<proteinExistence type="inferred from homology"/>
<dbReference type="EMBL" id="SNXK01000007">
    <property type="protein sequence ID" value="TDP31911.1"/>
    <property type="molecule type" value="Genomic_DNA"/>
</dbReference>
<dbReference type="PANTHER" id="PTHR30483:SF6">
    <property type="entry name" value="PERIPLASMIC BINDING PROTEIN OF ABC TRANSPORTER FOR NATURAL AMINO ACIDS"/>
    <property type="match status" value="1"/>
</dbReference>
<dbReference type="Gene3D" id="3.40.50.2300">
    <property type="match status" value="2"/>
</dbReference>
<comment type="caution">
    <text evidence="4">The sequence shown here is derived from an EMBL/GenBank/DDBJ whole genome shotgun (WGS) entry which is preliminary data.</text>
</comment>
<reference evidence="4 5" key="1">
    <citation type="submission" date="2019-03" db="EMBL/GenBank/DDBJ databases">
        <title>Genomic Encyclopedia of Type Strains, Phase IV (KMG-IV): sequencing the most valuable type-strain genomes for metagenomic binning, comparative biology and taxonomic classification.</title>
        <authorList>
            <person name="Goeker M."/>
        </authorList>
    </citation>
    <scope>NUCLEOTIDE SEQUENCE [LARGE SCALE GENOMIC DNA]</scope>
    <source>
        <strain evidence="4 5">DSM 44496</strain>
    </source>
</reference>
<dbReference type="Pfam" id="PF13458">
    <property type="entry name" value="Peripla_BP_6"/>
    <property type="match status" value="1"/>
</dbReference>
<dbReference type="SUPFAM" id="SSF53822">
    <property type="entry name" value="Periplasmic binding protein-like I"/>
    <property type="match status" value="1"/>
</dbReference>
<dbReference type="Proteomes" id="UP000295087">
    <property type="component" value="Unassembled WGS sequence"/>
</dbReference>
<dbReference type="AlphaFoldDB" id="A0A4R6P303"/>
<comment type="similarity">
    <text evidence="1">Belongs to the leucine-binding protein family.</text>
</comment>
<dbReference type="InterPro" id="IPR051010">
    <property type="entry name" value="BCAA_transport"/>
</dbReference>
<gene>
    <name evidence="4" type="ORF">DFR75_107136</name>
</gene>
<keyword evidence="2" id="KW-0732">Signal</keyword>
<keyword evidence="5" id="KW-1185">Reference proteome</keyword>
<evidence type="ECO:0000256" key="2">
    <source>
        <dbReference type="ARBA" id="ARBA00022729"/>
    </source>
</evidence>
<evidence type="ECO:0000256" key="1">
    <source>
        <dbReference type="ARBA" id="ARBA00010062"/>
    </source>
</evidence>
<dbReference type="RefSeq" id="WP_084476055.1">
    <property type="nucleotide sequence ID" value="NZ_SNXK01000007.1"/>
</dbReference>
<evidence type="ECO:0000313" key="5">
    <source>
        <dbReference type="Proteomes" id="UP000295087"/>
    </source>
</evidence>
<dbReference type="PANTHER" id="PTHR30483">
    <property type="entry name" value="LEUCINE-SPECIFIC-BINDING PROTEIN"/>
    <property type="match status" value="1"/>
</dbReference>
<name>A0A4R6P303_NOCIG</name>
<sequence>MDAGPTARSEAPLPRIEAGRPVLTIGVVVARSGRLSSLGDPLDFALAELTPHLRRLAPRGTRLRIVGRDSKSTADGARQAVTELVRDERARIVLTLAGTRVLPVVADTCDSLGSVCVSSTFPWQVHYYGRGDRPLKRAFHFCWGLDDIAEVFADLWERAAPDGPTVGCLWNDGPQGNWSRHHVHGFAPVARGRGHRLVDPTGYHEPATDFATHLRAFRDSGAELVTSAATTRDLTLFRSRAIEFGWHPRLITCSRWLAYPPTATCSGGEAGQDNVGTLVYWTPVHPYRSSLDGTTAAELADAYAQRTGRPWLQPLGLAYALFEVAFHALRAADDPTDPDAIANALHRTDIRTMAGRLDWTSGPVPGVAVVPLAGGQWQVTAGHAYDLAVITPGSVEGLRPTADLVVC</sequence>
<evidence type="ECO:0000259" key="3">
    <source>
        <dbReference type="Pfam" id="PF13458"/>
    </source>
</evidence>
<evidence type="ECO:0000313" key="4">
    <source>
        <dbReference type="EMBL" id="TDP31911.1"/>
    </source>
</evidence>
<accession>A0A4R6P303</accession>
<protein>
    <submittedName>
        <fullName evidence="4">Amino acid/amide ABC transporter substrate-binding protein (HAAT family)</fullName>
    </submittedName>
</protein>
<dbReference type="InterPro" id="IPR028082">
    <property type="entry name" value="Peripla_BP_I"/>
</dbReference>
<organism evidence="4 5">
    <name type="scientific">Nocardia ignorata</name>
    <dbReference type="NCBI Taxonomy" id="145285"/>
    <lineage>
        <taxon>Bacteria</taxon>
        <taxon>Bacillati</taxon>
        <taxon>Actinomycetota</taxon>
        <taxon>Actinomycetes</taxon>
        <taxon>Mycobacteriales</taxon>
        <taxon>Nocardiaceae</taxon>
        <taxon>Nocardia</taxon>
    </lineage>
</organism>
<dbReference type="InterPro" id="IPR028081">
    <property type="entry name" value="Leu-bd"/>
</dbReference>
<dbReference type="CDD" id="cd06337">
    <property type="entry name" value="PBP1_ABC_ligand_binding-like"/>
    <property type="match status" value="1"/>
</dbReference>